<sequence>MVALKKIILTLICILFLTNIFYVEKSFALDTKQYSNEEVFKSSEDSKEILYQDVVISLLIPYIQKEINNYYKEYLTELPIVFPYSVDVINVKREGGYSIELELIVHPFVGPINIVGDDRIILKTGAFGTVEIKKFEHVKSYLLPWNWQHIIKKAY</sequence>
<reference evidence="1 2" key="1">
    <citation type="submission" date="2023-09" db="EMBL/GenBank/DDBJ databases">
        <authorList>
            <person name="Zhai L."/>
        </authorList>
    </citation>
    <scope>NUCLEOTIDE SEQUENCE [LARGE SCALE GENOMIC DNA]</scope>
    <source>
        <strain evidence="1 2">5 N-1</strain>
    </source>
</reference>
<name>A0ABU1ELM4_9CLOT</name>
<keyword evidence="2" id="KW-1185">Reference proteome</keyword>
<evidence type="ECO:0000313" key="1">
    <source>
        <dbReference type="EMBL" id="MDR5588879.1"/>
    </source>
</evidence>
<accession>A0ABU1ELM4</accession>
<evidence type="ECO:0000313" key="2">
    <source>
        <dbReference type="Proteomes" id="UP001256646"/>
    </source>
</evidence>
<organism evidence="1 2">
    <name type="scientific">Clostridium aquiflavi</name>
    <dbReference type="NCBI Taxonomy" id="3073603"/>
    <lineage>
        <taxon>Bacteria</taxon>
        <taxon>Bacillati</taxon>
        <taxon>Bacillota</taxon>
        <taxon>Clostridia</taxon>
        <taxon>Eubacteriales</taxon>
        <taxon>Clostridiaceae</taxon>
        <taxon>Clostridium</taxon>
    </lineage>
</organism>
<dbReference type="InterPro" id="IPR024984">
    <property type="entry name" value="DUF3888"/>
</dbReference>
<protein>
    <submittedName>
        <fullName evidence="1">DUF3888 domain-containing protein</fullName>
    </submittedName>
</protein>
<comment type="caution">
    <text evidence="1">The sequence shown here is derived from an EMBL/GenBank/DDBJ whole genome shotgun (WGS) entry which is preliminary data.</text>
</comment>
<gene>
    <name evidence="1" type="ORF">RGC78_15535</name>
</gene>
<dbReference type="EMBL" id="JAVJAN010000068">
    <property type="protein sequence ID" value="MDR5588879.1"/>
    <property type="molecule type" value="Genomic_DNA"/>
</dbReference>
<dbReference type="Pfam" id="PF13027">
    <property type="entry name" value="DUF3888"/>
    <property type="match status" value="1"/>
</dbReference>
<proteinExistence type="predicted"/>
<dbReference type="Proteomes" id="UP001256646">
    <property type="component" value="Unassembled WGS sequence"/>
</dbReference>